<dbReference type="Pfam" id="PF07715">
    <property type="entry name" value="Plug"/>
    <property type="match status" value="1"/>
</dbReference>
<dbReference type="EMBL" id="QRYC01000007">
    <property type="protein sequence ID" value="RGU56937.1"/>
    <property type="molecule type" value="Genomic_DNA"/>
</dbReference>
<keyword evidence="6 7" id="KW-0998">Cell outer membrane</keyword>
<dbReference type="InterPro" id="IPR037066">
    <property type="entry name" value="Plug_dom_sf"/>
</dbReference>
<comment type="subcellular location">
    <subcellularLocation>
        <location evidence="1 7">Cell outer membrane</location>
        <topology evidence="1 7">Multi-pass membrane protein</topology>
    </subcellularLocation>
</comment>
<dbReference type="Gene3D" id="2.40.170.20">
    <property type="entry name" value="TonB-dependent receptor, beta-barrel domain"/>
    <property type="match status" value="1"/>
</dbReference>
<dbReference type="NCBIfam" id="TIGR04056">
    <property type="entry name" value="OMP_RagA_SusC"/>
    <property type="match status" value="1"/>
</dbReference>
<keyword evidence="2 7" id="KW-0813">Transport</keyword>
<evidence type="ECO:0000256" key="7">
    <source>
        <dbReference type="PROSITE-ProRule" id="PRU01360"/>
    </source>
</evidence>
<evidence type="ECO:0000256" key="1">
    <source>
        <dbReference type="ARBA" id="ARBA00004571"/>
    </source>
</evidence>
<dbReference type="InterPro" id="IPR036942">
    <property type="entry name" value="Beta-barrel_TonB_sf"/>
</dbReference>
<feature type="domain" description="Secretin/TonB short N-terminal" evidence="9">
    <location>
        <begin position="70"/>
        <end position="121"/>
    </location>
</feature>
<dbReference type="SUPFAM" id="SSF56935">
    <property type="entry name" value="Porins"/>
    <property type="match status" value="1"/>
</dbReference>
<comment type="similarity">
    <text evidence="7">Belongs to the TonB-dependent receptor family.</text>
</comment>
<feature type="chain" id="PRO_5019230809" evidence="8">
    <location>
        <begin position="39"/>
        <end position="1115"/>
    </location>
</feature>
<dbReference type="InterPro" id="IPR011662">
    <property type="entry name" value="Secretin/TonB_short_N"/>
</dbReference>
<dbReference type="Gene3D" id="3.55.50.30">
    <property type="match status" value="1"/>
</dbReference>
<dbReference type="InterPro" id="IPR008969">
    <property type="entry name" value="CarboxyPept-like_regulatory"/>
</dbReference>
<evidence type="ECO:0000256" key="8">
    <source>
        <dbReference type="SAM" id="SignalP"/>
    </source>
</evidence>
<dbReference type="SMART" id="SM00965">
    <property type="entry name" value="STN"/>
    <property type="match status" value="1"/>
</dbReference>
<dbReference type="NCBIfam" id="TIGR04057">
    <property type="entry name" value="SusC_RagA_signa"/>
    <property type="match status" value="1"/>
</dbReference>
<name>A0A412TSV2_9BACT</name>
<dbReference type="InterPro" id="IPR012910">
    <property type="entry name" value="Plug_dom"/>
</dbReference>
<dbReference type="Gene3D" id="2.170.130.10">
    <property type="entry name" value="TonB-dependent receptor, plug domain"/>
    <property type="match status" value="1"/>
</dbReference>
<dbReference type="InterPro" id="IPR023996">
    <property type="entry name" value="TonB-dep_OMP_SusC/RagA"/>
</dbReference>
<evidence type="ECO:0000313" key="11">
    <source>
        <dbReference type="Proteomes" id="UP000284243"/>
    </source>
</evidence>
<evidence type="ECO:0000256" key="3">
    <source>
        <dbReference type="ARBA" id="ARBA00022452"/>
    </source>
</evidence>
<feature type="signal peptide" evidence="8">
    <location>
        <begin position="1"/>
        <end position="38"/>
    </location>
</feature>
<keyword evidence="4 7" id="KW-0812">Transmembrane</keyword>
<comment type="caution">
    <text evidence="10">The sequence shown here is derived from an EMBL/GenBank/DDBJ whole genome shotgun (WGS) entry which is preliminary data.</text>
</comment>
<proteinExistence type="inferred from homology"/>
<evidence type="ECO:0000259" key="9">
    <source>
        <dbReference type="SMART" id="SM00965"/>
    </source>
</evidence>
<evidence type="ECO:0000256" key="4">
    <source>
        <dbReference type="ARBA" id="ARBA00022692"/>
    </source>
</evidence>
<evidence type="ECO:0000256" key="2">
    <source>
        <dbReference type="ARBA" id="ARBA00022448"/>
    </source>
</evidence>
<dbReference type="SUPFAM" id="SSF49464">
    <property type="entry name" value="Carboxypeptidase regulatory domain-like"/>
    <property type="match status" value="1"/>
</dbReference>
<evidence type="ECO:0000256" key="5">
    <source>
        <dbReference type="ARBA" id="ARBA00023136"/>
    </source>
</evidence>
<dbReference type="AlphaFoldDB" id="A0A412TSV2"/>
<protein>
    <submittedName>
        <fullName evidence="10">SusC/RagA family TonB-linked outer membrane protein</fullName>
    </submittedName>
</protein>
<dbReference type="GO" id="GO:0009279">
    <property type="term" value="C:cell outer membrane"/>
    <property type="evidence" value="ECO:0007669"/>
    <property type="project" value="UniProtKB-SubCell"/>
</dbReference>
<keyword evidence="5 7" id="KW-0472">Membrane</keyword>
<dbReference type="Gene3D" id="2.60.40.1120">
    <property type="entry name" value="Carboxypeptidase-like, regulatory domain"/>
    <property type="match status" value="1"/>
</dbReference>
<sequence>MKKESDYFSFRRRKLPKPGLTMKLFILFSLVCVFNTQAIDMKAQQAEIQLNLKNTPLTEVLKKIQQQSGYNILYSNELIKNAKPVNVTIQSKDIREVMNTCLSGNALAYEIENGTILIKAQPAIPQSPSTQKIRGAVIETKTGMPLPGVTVVAEIEGKPLTGTATDADGHFEITLPSNIGELTFTCVGYKTIKAKIETDKEMTIRMFEEVKAMDEVVVTGYFTKAKSSYTGAAKTVSGDELKTISSTNIVTALAALTPGLEIVERSEFGSNPNKVPELLLRGMGSFNNSNVQVNQPTIILDGIEISMQDLYDLDMNEIESITVLKDASATALYGSRAANGVIVIERKKLTVGNMRVSYNFTGNVQFPYLKDYNVLNARQKLEYERLAGLYTADKQTDQWGDPLPAKEQWRLDSLYNTRLQDVNRGVNSDWLSQPARVAFSHDHSLRLYGGASNIRYELNGRFNNVQGVMKEDYRRRYNLGFQLQYHIQDKLTLSNRTSYTEVNTKNTPYGSFSQYTLMNPYDRMYDTYGNPNTALSWDQNNPLYEAKSGNRATSKEKTFYNNTDIRWEINDLFRLNATFNITVTDGSGETFLSPNSQVFKNETDNSKKGSLALSGQSGSSYSGTFVGAFNKTTEKNSLISVNAGLEVRHEHSETSSIETLGYFDNELDFIGQGAGYPTTKQPSGTQTLSSEIGGFINGTYMYNNRYYADFVYRLTGSSKFGANNRYGQFWSGGVGWNLHNERLFQSDKIDLLKLRASAGYTGKVNFESFQAMTIYKYSGDLEYRNGIGATPITIGNDDLKWERELSYNVGTDISLFGRRLNLTFDAYLKKTTDLLLDESKAPSTGITTGKENIGEMTNKGIEIQIDGYLLQRPDLYWQLSFNGYTNKNKIDKISTALKEQNAANNSSGSVTPLGQYEEGESITALKVVRSAGIDPATGQEVFYKLNGERTFEYDPDDKVIVGDTEPKFRGNVSTNFYYKGFSVYILGTFKCGGYLYNSTRASKIEGTDAKYNVDERAFNERWKNPGDIALYKNIAITGTTPKHTDRFVEKENVFTLTTFNLGYEFNQNICSRLHVRNLRLGVNFTDLFRISTVKIERGTDYLYSNGFEFTLSTTF</sequence>
<organism evidence="10 11">
    <name type="scientific">Odoribacter splanchnicus</name>
    <dbReference type="NCBI Taxonomy" id="28118"/>
    <lineage>
        <taxon>Bacteria</taxon>
        <taxon>Pseudomonadati</taxon>
        <taxon>Bacteroidota</taxon>
        <taxon>Bacteroidia</taxon>
        <taxon>Bacteroidales</taxon>
        <taxon>Odoribacteraceae</taxon>
        <taxon>Odoribacter</taxon>
    </lineage>
</organism>
<evidence type="ECO:0000256" key="6">
    <source>
        <dbReference type="ARBA" id="ARBA00023237"/>
    </source>
</evidence>
<accession>A0A412TSV2</accession>
<gene>
    <name evidence="10" type="ORF">DWW57_06995</name>
</gene>
<dbReference type="Pfam" id="PF13715">
    <property type="entry name" value="CarbopepD_reg_2"/>
    <property type="match status" value="1"/>
</dbReference>
<dbReference type="InterPro" id="IPR039426">
    <property type="entry name" value="TonB-dep_rcpt-like"/>
</dbReference>
<dbReference type="Proteomes" id="UP000284243">
    <property type="component" value="Unassembled WGS sequence"/>
</dbReference>
<dbReference type="PROSITE" id="PS52016">
    <property type="entry name" value="TONB_DEPENDENT_REC_3"/>
    <property type="match status" value="1"/>
</dbReference>
<dbReference type="InterPro" id="IPR023997">
    <property type="entry name" value="TonB-dep_OMP_SusC/RagA_CS"/>
</dbReference>
<keyword evidence="3 7" id="KW-1134">Transmembrane beta strand</keyword>
<evidence type="ECO:0000313" key="10">
    <source>
        <dbReference type="EMBL" id="RGU56937.1"/>
    </source>
</evidence>
<dbReference type="Pfam" id="PF07660">
    <property type="entry name" value="STN"/>
    <property type="match status" value="1"/>
</dbReference>
<reference evidence="10 11" key="1">
    <citation type="submission" date="2018-08" db="EMBL/GenBank/DDBJ databases">
        <title>A genome reference for cultivated species of the human gut microbiota.</title>
        <authorList>
            <person name="Zou Y."/>
            <person name="Xue W."/>
            <person name="Luo G."/>
        </authorList>
    </citation>
    <scope>NUCLEOTIDE SEQUENCE [LARGE SCALE GENOMIC DNA]</scope>
    <source>
        <strain evidence="10 11">AF16-14</strain>
    </source>
</reference>
<keyword evidence="8" id="KW-0732">Signal</keyword>